<proteinExistence type="inferred from homology"/>
<comment type="caution">
    <text evidence="6">The sequence shown here is derived from an EMBL/GenBank/DDBJ whole genome shotgun (WGS) entry which is preliminary data.</text>
</comment>
<dbReference type="Pfam" id="PF00332">
    <property type="entry name" value="Glyco_hydro_17"/>
    <property type="match status" value="1"/>
</dbReference>
<evidence type="ECO:0000313" key="7">
    <source>
        <dbReference type="Proteomes" id="UP001085076"/>
    </source>
</evidence>
<dbReference type="GO" id="GO:0005975">
    <property type="term" value="P:carbohydrate metabolic process"/>
    <property type="evidence" value="ECO:0007669"/>
    <property type="project" value="InterPro"/>
</dbReference>
<protein>
    <recommendedName>
        <fullName evidence="8">Glucan endo-1,3-beta-D-glucosidase</fullName>
    </recommendedName>
</protein>
<evidence type="ECO:0000256" key="2">
    <source>
        <dbReference type="ARBA" id="ARBA00022801"/>
    </source>
</evidence>
<dbReference type="OrthoDB" id="941679at2759"/>
<accession>A0A9D5HSV0</accession>
<reference evidence="6" key="2">
    <citation type="journal article" date="2022" name="Hortic Res">
        <title>The genome of Dioscorea zingiberensis sheds light on the biosynthesis, origin and evolution of the medicinally important diosgenin saponins.</title>
        <authorList>
            <person name="Li Y."/>
            <person name="Tan C."/>
            <person name="Li Z."/>
            <person name="Guo J."/>
            <person name="Li S."/>
            <person name="Chen X."/>
            <person name="Wang C."/>
            <person name="Dai X."/>
            <person name="Yang H."/>
            <person name="Song W."/>
            <person name="Hou L."/>
            <person name="Xu J."/>
            <person name="Tong Z."/>
            <person name="Xu A."/>
            <person name="Yuan X."/>
            <person name="Wang W."/>
            <person name="Yang Q."/>
            <person name="Chen L."/>
            <person name="Sun Z."/>
            <person name="Wang K."/>
            <person name="Pan B."/>
            <person name="Chen J."/>
            <person name="Bao Y."/>
            <person name="Liu F."/>
            <person name="Qi X."/>
            <person name="Gang D.R."/>
            <person name="Wen J."/>
            <person name="Li J."/>
        </authorList>
    </citation>
    <scope>NUCLEOTIDE SEQUENCE</scope>
    <source>
        <strain evidence="6">Dzin_1.0</strain>
    </source>
</reference>
<gene>
    <name evidence="6" type="ORF">J5N97_005870</name>
</gene>
<dbReference type="PANTHER" id="PTHR32227">
    <property type="entry name" value="GLUCAN ENDO-1,3-BETA-GLUCOSIDASE BG1-RELATED-RELATED"/>
    <property type="match status" value="1"/>
</dbReference>
<keyword evidence="3 5" id="KW-0326">Glycosidase</keyword>
<evidence type="ECO:0008006" key="8">
    <source>
        <dbReference type="Google" id="ProtNLM"/>
    </source>
</evidence>
<evidence type="ECO:0000256" key="4">
    <source>
        <dbReference type="RuleBase" id="RU004335"/>
    </source>
</evidence>
<evidence type="ECO:0000256" key="5">
    <source>
        <dbReference type="RuleBase" id="RU004336"/>
    </source>
</evidence>
<dbReference type="Gene3D" id="3.20.20.80">
    <property type="entry name" value="Glycosidases"/>
    <property type="match status" value="1"/>
</dbReference>
<dbReference type="InterPro" id="IPR044965">
    <property type="entry name" value="Glyco_hydro_17_plant"/>
</dbReference>
<comment type="similarity">
    <text evidence="1 4">Belongs to the glycosyl hydrolase 17 family.</text>
</comment>
<evidence type="ECO:0000256" key="3">
    <source>
        <dbReference type="ARBA" id="ARBA00023295"/>
    </source>
</evidence>
<dbReference type="InterPro" id="IPR000490">
    <property type="entry name" value="Glyco_hydro_17"/>
</dbReference>
<reference evidence="6" key="1">
    <citation type="submission" date="2021-03" db="EMBL/GenBank/DDBJ databases">
        <authorList>
            <person name="Li Z."/>
            <person name="Yang C."/>
        </authorList>
    </citation>
    <scope>NUCLEOTIDE SEQUENCE</scope>
    <source>
        <strain evidence="6">Dzin_1.0</strain>
        <tissue evidence="6">Leaf</tissue>
    </source>
</reference>
<dbReference type="SUPFAM" id="SSF51445">
    <property type="entry name" value="(Trans)glycosidases"/>
    <property type="match status" value="1"/>
</dbReference>
<dbReference type="FunFam" id="3.20.20.80:FF:000010">
    <property type="entry name" value="glucan endo-1,3-beta-glucosidase, basic"/>
    <property type="match status" value="1"/>
</dbReference>
<name>A0A9D5HSV0_9LILI</name>
<sequence>MTTGELQRLRTHMTSTLNALIFLIPSILLQYTMPAGSIGVNYGLNGNNLPTPAAVVQLYKTHGIQKMRLFCPNPQAQQALERTNIYVSLGVMNRDLPSLARSQTAANEWVKNNILPYRNTHYQYVTVGNEVIPGPFSQYVAQAMRNIKTALNNAGLSHVRVTTVIATSALSISFPPSAGAFSAESLPAITAVLRFLEEQGLPNNVLMVNIYPFFAYAADPQHVSLQYAQFTATGNVVIDHGLGYQNLFDAMVDAFYSAMEKAGGRTVGIAVAETGWPSAGKGEQFTSPALAQTYNKNLIEHVRRIGTPKRPNDHLHVFIFAMFNENQKTPPGVEQNFGLFYPNGQPVYNLAF</sequence>
<evidence type="ECO:0000256" key="1">
    <source>
        <dbReference type="ARBA" id="ARBA00008773"/>
    </source>
</evidence>
<dbReference type="EMBL" id="JAGGNH010000001">
    <property type="protein sequence ID" value="KAJ0987514.1"/>
    <property type="molecule type" value="Genomic_DNA"/>
</dbReference>
<organism evidence="6 7">
    <name type="scientific">Dioscorea zingiberensis</name>
    <dbReference type="NCBI Taxonomy" id="325984"/>
    <lineage>
        <taxon>Eukaryota</taxon>
        <taxon>Viridiplantae</taxon>
        <taxon>Streptophyta</taxon>
        <taxon>Embryophyta</taxon>
        <taxon>Tracheophyta</taxon>
        <taxon>Spermatophyta</taxon>
        <taxon>Magnoliopsida</taxon>
        <taxon>Liliopsida</taxon>
        <taxon>Dioscoreales</taxon>
        <taxon>Dioscoreaceae</taxon>
        <taxon>Dioscorea</taxon>
    </lineage>
</organism>
<dbReference type="InterPro" id="IPR017853">
    <property type="entry name" value="GH"/>
</dbReference>
<dbReference type="AlphaFoldDB" id="A0A9D5HSV0"/>
<keyword evidence="2 5" id="KW-0378">Hydrolase</keyword>
<dbReference type="PROSITE" id="PS00587">
    <property type="entry name" value="GLYCOSYL_HYDROL_F17"/>
    <property type="match status" value="1"/>
</dbReference>
<evidence type="ECO:0000313" key="6">
    <source>
        <dbReference type="EMBL" id="KAJ0987514.1"/>
    </source>
</evidence>
<keyword evidence="7" id="KW-1185">Reference proteome</keyword>
<dbReference type="Proteomes" id="UP001085076">
    <property type="component" value="Miscellaneous, Linkage group lg01"/>
</dbReference>
<dbReference type="GO" id="GO:0042973">
    <property type="term" value="F:glucan endo-1,3-beta-D-glucosidase activity"/>
    <property type="evidence" value="ECO:0007669"/>
    <property type="project" value="UniProtKB-ARBA"/>
</dbReference>